<evidence type="ECO:0000256" key="5">
    <source>
        <dbReference type="ARBA" id="ARBA00023004"/>
    </source>
</evidence>
<dbReference type="PANTHER" id="PTHR10869">
    <property type="entry name" value="PROLYL 4-HYDROXYLASE ALPHA SUBUNIT"/>
    <property type="match status" value="1"/>
</dbReference>
<evidence type="ECO:0000259" key="6">
    <source>
        <dbReference type="SMART" id="SM00702"/>
    </source>
</evidence>
<evidence type="ECO:0000256" key="2">
    <source>
        <dbReference type="ARBA" id="ARBA00022723"/>
    </source>
</evidence>
<dbReference type="InterPro" id="IPR045054">
    <property type="entry name" value="P4HA-like"/>
</dbReference>
<dbReference type="AlphaFoldDB" id="A0AA39YCB1"/>
<reference evidence="7" key="1">
    <citation type="submission" date="2023-06" db="EMBL/GenBank/DDBJ databases">
        <title>Genome-scale phylogeny and comparative genomics of the fungal order Sordariales.</title>
        <authorList>
            <consortium name="Lawrence Berkeley National Laboratory"/>
            <person name="Hensen N."/>
            <person name="Bonometti L."/>
            <person name="Westerberg I."/>
            <person name="Brannstrom I.O."/>
            <person name="Guillou S."/>
            <person name="Cros-Aarteil S."/>
            <person name="Calhoun S."/>
            <person name="Haridas S."/>
            <person name="Kuo A."/>
            <person name="Mondo S."/>
            <person name="Pangilinan J."/>
            <person name="Riley R."/>
            <person name="Labutti K."/>
            <person name="Andreopoulos B."/>
            <person name="Lipzen A."/>
            <person name="Chen C."/>
            <person name="Yanf M."/>
            <person name="Daum C."/>
            <person name="Ng V."/>
            <person name="Clum A."/>
            <person name="Steindorff A."/>
            <person name="Ohm R."/>
            <person name="Martin F."/>
            <person name="Silar P."/>
            <person name="Natvig D."/>
            <person name="Lalanne C."/>
            <person name="Gautier V."/>
            <person name="Ament-Velasquez S.L."/>
            <person name="Kruys A."/>
            <person name="Hutchinson M.I."/>
            <person name="Powell A.J."/>
            <person name="Barry K."/>
            <person name="Miller A.N."/>
            <person name="Grigoriev I.V."/>
            <person name="Debuchy R."/>
            <person name="Gladieux P."/>
            <person name="Thoren M.H."/>
            <person name="Johannesson H."/>
        </authorList>
    </citation>
    <scope>NUCLEOTIDE SEQUENCE</scope>
    <source>
        <strain evidence="7">SMH2532-1</strain>
    </source>
</reference>
<keyword evidence="4" id="KW-0560">Oxidoreductase</keyword>
<evidence type="ECO:0000313" key="7">
    <source>
        <dbReference type="EMBL" id="KAK0650027.1"/>
    </source>
</evidence>
<evidence type="ECO:0000256" key="1">
    <source>
        <dbReference type="ARBA" id="ARBA00001961"/>
    </source>
</evidence>
<organism evidence="7 8">
    <name type="scientific">Cercophora newfieldiana</name>
    <dbReference type="NCBI Taxonomy" id="92897"/>
    <lineage>
        <taxon>Eukaryota</taxon>
        <taxon>Fungi</taxon>
        <taxon>Dikarya</taxon>
        <taxon>Ascomycota</taxon>
        <taxon>Pezizomycotina</taxon>
        <taxon>Sordariomycetes</taxon>
        <taxon>Sordariomycetidae</taxon>
        <taxon>Sordariales</taxon>
        <taxon>Lasiosphaeriaceae</taxon>
        <taxon>Cercophora</taxon>
    </lineage>
</organism>
<dbReference type="GO" id="GO:0031418">
    <property type="term" value="F:L-ascorbic acid binding"/>
    <property type="evidence" value="ECO:0007669"/>
    <property type="project" value="InterPro"/>
</dbReference>
<keyword evidence="3" id="KW-0223">Dioxygenase</keyword>
<keyword evidence="2" id="KW-0479">Metal-binding</keyword>
<dbReference type="Gene3D" id="2.60.120.620">
    <property type="entry name" value="q2cbj1_9rhob like domain"/>
    <property type="match status" value="1"/>
</dbReference>
<feature type="domain" description="Prolyl 4-hydroxylase alpha subunit" evidence="6">
    <location>
        <begin position="61"/>
        <end position="283"/>
    </location>
</feature>
<dbReference type="Pfam" id="PF13640">
    <property type="entry name" value="2OG-FeII_Oxy_3"/>
    <property type="match status" value="1"/>
</dbReference>
<dbReference type="GO" id="GO:0005783">
    <property type="term" value="C:endoplasmic reticulum"/>
    <property type="evidence" value="ECO:0007669"/>
    <property type="project" value="TreeGrafter"/>
</dbReference>
<dbReference type="InterPro" id="IPR044862">
    <property type="entry name" value="Pro_4_hyd_alph_FE2OG_OXY"/>
</dbReference>
<keyword evidence="5" id="KW-0408">Iron</keyword>
<evidence type="ECO:0000313" key="8">
    <source>
        <dbReference type="Proteomes" id="UP001174936"/>
    </source>
</evidence>
<keyword evidence="8" id="KW-1185">Reference proteome</keyword>
<protein>
    <recommendedName>
        <fullName evidence="6">Prolyl 4-hydroxylase alpha subunit domain-containing protein</fullName>
    </recommendedName>
</protein>
<dbReference type="Proteomes" id="UP001174936">
    <property type="component" value="Unassembled WGS sequence"/>
</dbReference>
<dbReference type="PANTHER" id="PTHR10869:SF241">
    <property type="entry name" value="FE2OG DIOXYGENASE DOMAIN-CONTAINING PROTEIN"/>
    <property type="match status" value="1"/>
</dbReference>
<evidence type="ECO:0000256" key="4">
    <source>
        <dbReference type="ARBA" id="ARBA00023002"/>
    </source>
</evidence>
<accession>A0AA39YCB1</accession>
<name>A0AA39YCB1_9PEZI</name>
<evidence type="ECO:0000256" key="3">
    <source>
        <dbReference type="ARBA" id="ARBA00022964"/>
    </source>
</evidence>
<dbReference type="InterPro" id="IPR006620">
    <property type="entry name" value="Pro_4_hyd_alph"/>
</dbReference>
<sequence>MPRKKNADEVLQDGDIIRVDYKSRAVAVPDDFLIATPPDARPIIAREIAWRDTDLPEYEGRFATVLDHVLSPSECDALVRMAEDSVANRGKSGTRTWSPALVNIGGGREMLDKEYRNSDRIVWDNQEVMNRLWARCTAAEGLRGRLAEVVEQPTLRMRMRGMQEGNKWVFERLNERMRFLKYGPGQFFRPHCDGAFSQEVDGAILKTFYTLHLYLNNSTATEASAGPEGLVGGATSFLSDDHERRVDVNPKAGRVLIFEHEGLYHSGDDVVQGVKLTMRGDALFRLVRE</sequence>
<comment type="cofactor">
    <cofactor evidence="1">
        <name>L-ascorbate</name>
        <dbReference type="ChEBI" id="CHEBI:38290"/>
    </cofactor>
</comment>
<dbReference type="GO" id="GO:0005506">
    <property type="term" value="F:iron ion binding"/>
    <property type="evidence" value="ECO:0007669"/>
    <property type="project" value="InterPro"/>
</dbReference>
<comment type="caution">
    <text evidence="7">The sequence shown here is derived from an EMBL/GenBank/DDBJ whole genome shotgun (WGS) entry which is preliminary data.</text>
</comment>
<dbReference type="SMART" id="SM00702">
    <property type="entry name" value="P4Hc"/>
    <property type="match status" value="1"/>
</dbReference>
<dbReference type="GO" id="GO:0004656">
    <property type="term" value="F:procollagen-proline 4-dioxygenase activity"/>
    <property type="evidence" value="ECO:0007669"/>
    <property type="project" value="TreeGrafter"/>
</dbReference>
<dbReference type="EMBL" id="JAULSV010000003">
    <property type="protein sequence ID" value="KAK0650027.1"/>
    <property type="molecule type" value="Genomic_DNA"/>
</dbReference>
<gene>
    <name evidence="7" type="ORF">B0T16DRAFT_139288</name>
</gene>
<proteinExistence type="predicted"/>